<dbReference type="AlphaFoldDB" id="A0A914LC89"/>
<keyword evidence="2" id="KW-0732">Signal</keyword>
<evidence type="ECO:0000313" key="4">
    <source>
        <dbReference type="WBParaSite" id="Minc3s00411g11866"/>
    </source>
</evidence>
<sequence>MQMHVWSVPFFFKFLFKNNFLLMAGKTYTPLVCRLLDKSVDMMKTKNGPKVVYGTASVLTFTAVLCCAKDWFDGRFSNKH</sequence>
<evidence type="ECO:0000256" key="1">
    <source>
        <dbReference type="SAM" id="Phobius"/>
    </source>
</evidence>
<dbReference type="Proteomes" id="UP000887563">
    <property type="component" value="Unplaced"/>
</dbReference>
<dbReference type="WBParaSite" id="Minc3s00411g11866">
    <property type="protein sequence ID" value="Minc3s00411g11866"/>
    <property type="gene ID" value="Minc3s00411g11866"/>
</dbReference>
<keyword evidence="1" id="KW-0812">Transmembrane</keyword>
<accession>A0A914LC89</accession>
<keyword evidence="3" id="KW-1185">Reference proteome</keyword>
<keyword evidence="1" id="KW-0472">Membrane</keyword>
<feature type="transmembrane region" description="Helical" evidence="1">
    <location>
        <begin position="51"/>
        <end position="72"/>
    </location>
</feature>
<keyword evidence="1" id="KW-1133">Transmembrane helix</keyword>
<feature type="chain" id="PRO_5037379465" evidence="2">
    <location>
        <begin position="18"/>
        <end position="80"/>
    </location>
</feature>
<evidence type="ECO:0000313" key="3">
    <source>
        <dbReference type="Proteomes" id="UP000887563"/>
    </source>
</evidence>
<name>A0A914LC89_MELIC</name>
<evidence type="ECO:0000256" key="2">
    <source>
        <dbReference type="SAM" id="SignalP"/>
    </source>
</evidence>
<reference evidence="4" key="1">
    <citation type="submission" date="2022-11" db="UniProtKB">
        <authorList>
            <consortium name="WormBaseParasite"/>
        </authorList>
    </citation>
    <scope>IDENTIFICATION</scope>
</reference>
<protein>
    <submittedName>
        <fullName evidence="4">Uncharacterized protein</fullName>
    </submittedName>
</protein>
<proteinExistence type="predicted"/>
<feature type="signal peptide" evidence="2">
    <location>
        <begin position="1"/>
        <end position="17"/>
    </location>
</feature>
<organism evidence="3 4">
    <name type="scientific">Meloidogyne incognita</name>
    <name type="common">Southern root-knot nematode worm</name>
    <name type="synonym">Oxyuris incognita</name>
    <dbReference type="NCBI Taxonomy" id="6306"/>
    <lineage>
        <taxon>Eukaryota</taxon>
        <taxon>Metazoa</taxon>
        <taxon>Ecdysozoa</taxon>
        <taxon>Nematoda</taxon>
        <taxon>Chromadorea</taxon>
        <taxon>Rhabditida</taxon>
        <taxon>Tylenchina</taxon>
        <taxon>Tylenchomorpha</taxon>
        <taxon>Tylenchoidea</taxon>
        <taxon>Meloidogynidae</taxon>
        <taxon>Meloidogyninae</taxon>
        <taxon>Meloidogyne</taxon>
        <taxon>Meloidogyne incognita group</taxon>
    </lineage>
</organism>